<feature type="region of interest" description="Disordered" evidence="10">
    <location>
        <begin position="444"/>
        <end position="473"/>
    </location>
</feature>
<dbReference type="SMART" id="SM00233">
    <property type="entry name" value="PH"/>
    <property type="match status" value="1"/>
</dbReference>
<feature type="region of interest" description="Disordered" evidence="10">
    <location>
        <begin position="1"/>
        <end position="52"/>
    </location>
</feature>
<feature type="region of interest" description="Disordered" evidence="10">
    <location>
        <begin position="2115"/>
        <end position="2153"/>
    </location>
</feature>
<dbReference type="InterPro" id="IPR011993">
    <property type="entry name" value="PH-like_dom_sf"/>
</dbReference>
<keyword evidence="7" id="KW-0896">Oogenesis</keyword>
<feature type="compositionally biased region" description="Polar residues" evidence="10">
    <location>
        <begin position="2349"/>
        <end position="2360"/>
    </location>
</feature>
<dbReference type="PROSITE" id="PS51064">
    <property type="entry name" value="IRS_PTB"/>
    <property type="match status" value="1"/>
</dbReference>
<evidence type="ECO:0000256" key="4">
    <source>
        <dbReference type="ARBA" id="ARBA00022604"/>
    </source>
</evidence>
<feature type="compositionally biased region" description="Low complexity" evidence="10">
    <location>
        <begin position="2367"/>
        <end position="2378"/>
    </location>
</feature>
<feature type="region of interest" description="Disordered" evidence="10">
    <location>
        <begin position="2305"/>
        <end position="2391"/>
    </location>
</feature>
<feature type="region of interest" description="Disordered" evidence="10">
    <location>
        <begin position="1816"/>
        <end position="1839"/>
    </location>
</feature>
<feature type="compositionally biased region" description="Low complexity" evidence="10">
    <location>
        <begin position="134"/>
        <end position="156"/>
    </location>
</feature>
<keyword evidence="3" id="KW-0597">Phosphoprotein</keyword>
<feature type="compositionally biased region" description="Polar residues" evidence="10">
    <location>
        <begin position="2379"/>
        <end position="2391"/>
    </location>
</feature>
<feature type="region of interest" description="Disordered" evidence="10">
    <location>
        <begin position="874"/>
        <end position="938"/>
    </location>
</feature>
<feature type="compositionally biased region" description="Low complexity" evidence="10">
    <location>
        <begin position="1254"/>
        <end position="1273"/>
    </location>
</feature>
<dbReference type="PRINTS" id="PR00628">
    <property type="entry name" value="INSULINRSI"/>
</dbReference>
<feature type="region of interest" description="Disordered" evidence="10">
    <location>
        <begin position="128"/>
        <end position="156"/>
    </location>
</feature>
<dbReference type="CDD" id="cd01257">
    <property type="entry name" value="PH_IRS"/>
    <property type="match status" value="1"/>
</dbReference>
<feature type="compositionally biased region" description="Low complexity" evidence="10">
    <location>
        <begin position="1299"/>
        <end position="1308"/>
    </location>
</feature>
<feature type="region of interest" description="Disordered" evidence="10">
    <location>
        <begin position="1088"/>
        <end position="1107"/>
    </location>
</feature>
<dbReference type="PANTHER" id="PTHR10614">
    <property type="entry name" value="INSULIN RECEPTOR SUBSTRATE"/>
    <property type="match status" value="1"/>
</dbReference>
<feature type="region of interest" description="Disordered" evidence="10">
    <location>
        <begin position="805"/>
        <end position="839"/>
    </location>
</feature>
<proteinExistence type="predicted"/>
<dbReference type="InterPro" id="IPR001849">
    <property type="entry name" value="PH_domain"/>
</dbReference>
<dbReference type="CDD" id="cd01204">
    <property type="entry name" value="PTB_IRS"/>
    <property type="match status" value="1"/>
</dbReference>
<feature type="compositionally biased region" description="Low complexity" evidence="10">
    <location>
        <begin position="2501"/>
        <end position="2527"/>
    </location>
</feature>
<feature type="compositionally biased region" description="Basic residues" evidence="10">
    <location>
        <begin position="745"/>
        <end position="762"/>
    </location>
</feature>
<dbReference type="SMART" id="SM01244">
    <property type="entry name" value="IRS"/>
    <property type="match status" value="1"/>
</dbReference>
<feature type="compositionally biased region" description="Polar residues" evidence="10">
    <location>
        <begin position="445"/>
        <end position="456"/>
    </location>
</feature>
<dbReference type="STRING" id="62324.A0A4Y0BM24"/>
<dbReference type="Pfam" id="PF02174">
    <property type="entry name" value="IRS"/>
    <property type="match status" value="1"/>
</dbReference>
<feature type="compositionally biased region" description="Polar residues" evidence="10">
    <location>
        <begin position="17"/>
        <end position="26"/>
    </location>
</feature>
<evidence type="ECO:0000259" key="12">
    <source>
        <dbReference type="PROSITE" id="PS51064"/>
    </source>
</evidence>
<feature type="compositionally biased region" description="Polar residues" evidence="10">
    <location>
        <begin position="1316"/>
        <end position="1340"/>
    </location>
</feature>
<protein>
    <recommendedName>
        <fullName evidence="2">Insulin receptor substrate 1</fullName>
    </recommendedName>
    <alternativeName>
        <fullName evidence="8">Protein chico</fullName>
    </alternativeName>
</protein>
<keyword evidence="5" id="KW-0677">Repeat</keyword>
<feature type="region of interest" description="Disordered" evidence="10">
    <location>
        <begin position="480"/>
        <end position="499"/>
    </location>
</feature>
<dbReference type="GO" id="GO:0005829">
    <property type="term" value="C:cytosol"/>
    <property type="evidence" value="ECO:0007669"/>
    <property type="project" value="TreeGrafter"/>
</dbReference>
<evidence type="ECO:0000256" key="5">
    <source>
        <dbReference type="ARBA" id="ARBA00022737"/>
    </source>
</evidence>
<keyword evidence="6" id="KW-0221">Differentiation</keyword>
<feature type="compositionally biased region" description="Low complexity" evidence="10">
    <location>
        <begin position="805"/>
        <end position="820"/>
    </location>
</feature>
<feature type="region of interest" description="Disordered" evidence="10">
    <location>
        <begin position="1190"/>
        <end position="1349"/>
    </location>
</feature>
<feature type="region of interest" description="Disordered" evidence="10">
    <location>
        <begin position="960"/>
        <end position="986"/>
    </location>
</feature>
<feature type="compositionally biased region" description="Low complexity" evidence="10">
    <location>
        <begin position="874"/>
        <end position="929"/>
    </location>
</feature>
<evidence type="ECO:0000256" key="9">
    <source>
        <dbReference type="ARBA" id="ARBA00046145"/>
    </source>
</evidence>
<feature type="compositionally biased region" description="Low complexity" evidence="10">
    <location>
        <begin position="829"/>
        <end position="839"/>
    </location>
</feature>
<feature type="domain" description="IRS-type PTB" evidence="12">
    <location>
        <begin position="306"/>
        <end position="418"/>
    </location>
</feature>
<dbReference type="InterPro" id="IPR002404">
    <property type="entry name" value="IRS_PTB"/>
</dbReference>
<dbReference type="PROSITE" id="PS50003">
    <property type="entry name" value="PH_DOMAIN"/>
    <property type="match status" value="1"/>
</dbReference>
<feature type="region of interest" description="Disordered" evidence="10">
    <location>
        <begin position="2473"/>
        <end position="2527"/>
    </location>
</feature>
<dbReference type="GO" id="GO:0048477">
    <property type="term" value="P:oogenesis"/>
    <property type="evidence" value="ECO:0007669"/>
    <property type="project" value="UniProtKB-KW"/>
</dbReference>
<feature type="compositionally biased region" description="Polar residues" evidence="10">
    <location>
        <begin position="488"/>
        <end position="497"/>
    </location>
</feature>
<dbReference type="GO" id="GO:0008286">
    <property type="term" value="P:insulin receptor signaling pathway"/>
    <property type="evidence" value="ECO:0007669"/>
    <property type="project" value="InterPro"/>
</dbReference>
<evidence type="ECO:0000256" key="7">
    <source>
        <dbReference type="ARBA" id="ARBA00022943"/>
    </source>
</evidence>
<dbReference type="InterPro" id="IPR039011">
    <property type="entry name" value="IRS"/>
</dbReference>
<feature type="compositionally biased region" description="Low complexity" evidence="10">
    <location>
        <begin position="27"/>
        <end position="52"/>
    </location>
</feature>
<feature type="compositionally biased region" description="Polar residues" evidence="10">
    <location>
        <begin position="2141"/>
        <end position="2153"/>
    </location>
</feature>
<evidence type="ECO:0000256" key="10">
    <source>
        <dbReference type="SAM" id="MobiDB-lite"/>
    </source>
</evidence>
<dbReference type="GO" id="GO:0043548">
    <property type="term" value="F:phosphatidylinositol 3-kinase binding"/>
    <property type="evidence" value="ECO:0007669"/>
    <property type="project" value="TreeGrafter"/>
</dbReference>
<comment type="function">
    <text evidence="9">Activates phosphatidylinositol 3-kinase when bound to the regulatory p85 subunit. May mediate the control of various cellular processes by insulin-like peptides. When phosphorylated by the insulin receptor binds specifically to various cellular proteins containing SH2 domains. Involved in control of cell proliferation, cell size, and body and organ growth throughout development. Also has a role in a signaling pathway controlling the physiological response required to endure periods of low nutrient conditions. Insulin/insulin-like growth factor (IGF) signaling pathway has a role in regulating aging and is necessary in the ovary for vitellogenic maturation.</text>
</comment>
<comment type="subunit">
    <text evidence="1">Bindings to phosphatidylinositol 3-kinase and SHP2.</text>
</comment>
<organism evidence="13">
    <name type="scientific">Anopheles funestus</name>
    <name type="common">African malaria mosquito</name>
    <dbReference type="NCBI Taxonomy" id="62324"/>
    <lineage>
        <taxon>Eukaryota</taxon>
        <taxon>Metazoa</taxon>
        <taxon>Ecdysozoa</taxon>
        <taxon>Arthropoda</taxon>
        <taxon>Hexapoda</taxon>
        <taxon>Insecta</taxon>
        <taxon>Pterygota</taxon>
        <taxon>Neoptera</taxon>
        <taxon>Endopterygota</taxon>
        <taxon>Diptera</taxon>
        <taxon>Nematocera</taxon>
        <taxon>Culicoidea</taxon>
        <taxon>Culicidae</taxon>
        <taxon>Anophelinae</taxon>
        <taxon>Anopheles</taxon>
    </lineage>
</organism>
<dbReference type="SUPFAM" id="SSF50729">
    <property type="entry name" value="PH domain-like"/>
    <property type="match status" value="2"/>
</dbReference>
<evidence type="ECO:0000256" key="8">
    <source>
        <dbReference type="ARBA" id="ARBA00033282"/>
    </source>
</evidence>
<evidence type="ECO:0000256" key="2">
    <source>
        <dbReference type="ARBA" id="ARBA00015710"/>
    </source>
</evidence>
<feature type="compositionally biased region" description="Low complexity" evidence="10">
    <location>
        <begin position="2031"/>
        <end position="2043"/>
    </location>
</feature>
<dbReference type="GO" id="GO:0005886">
    <property type="term" value="C:plasma membrane"/>
    <property type="evidence" value="ECO:0007669"/>
    <property type="project" value="TreeGrafter"/>
</dbReference>
<evidence type="ECO:0000256" key="6">
    <source>
        <dbReference type="ARBA" id="ARBA00022782"/>
    </source>
</evidence>
<reference evidence="13" key="1">
    <citation type="submission" date="2020-05" db="UniProtKB">
        <authorList>
            <consortium name="EnsemblMetazoa"/>
        </authorList>
    </citation>
    <scope>IDENTIFICATION</scope>
    <source>
        <strain evidence="13">FUMOZ</strain>
    </source>
</reference>
<dbReference type="VEuPathDB" id="VectorBase:AFUN020811"/>
<dbReference type="Pfam" id="PF00169">
    <property type="entry name" value="PH"/>
    <property type="match status" value="1"/>
</dbReference>
<evidence type="ECO:0000259" key="11">
    <source>
        <dbReference type="PROSITE" id="PS50003"/>
    </source>
</evidence>
<feature type="compositionally biased region" description="Polar residues" evidence="10">
    <location>
        <begin position="708"/>
        <end position="717"/>
    </location>
</feature>
<evidence type="ECO:0000256" key="1">
    <source>
        <dbReference type="ARBA" id="ARBA00011440"/>
    </source>
</evidence>
<dbReference type="EnsemblMetazoa" id="AFUN020811-RA">
    <property type="protein sequence ID" value="AFUN020811-PA"/>
    <property type="gene ID" value="AFUN020811"/>
</dbReference>
<evidence type="ECO:0000313" key="13">
    <source>
        <dbReference type="EnsemblMetazoa" id="AFUN020811-PA"/>
    </source>
</evidence>
<feature type="compositionally biased region" description="Low complexity" evidence="10">
    <location>
        <begin position="2333"/>
        <end position="2348"/>
    </location>
</feature>
<feature type="compositionally biased region" description="Low complexity" evidence="10">
    <location>
        <begin position="1190"/>
        <end position="1199"/>
    </location>
</feature>
<feature type="region of interest" description="Disordered" evidence="10">
    <location>
        <begin position="2546"/>
        <end position="2577"/>
    </location>
</feature>
<feature type="compositionally biased region" description="Polar residues" evidence="10">
    <location>
        <begin position="1827"/>
        <end position="1839"/>
    </location>
</feature>
<feature type="compositionally biased region" description="Gly residues" evidence="10">
    <location>
        <begin position="2556"/>
        <end position="2568"/>
    </location>
</feature>
<feature type="region of interest" description="Disordered" evidence="10">
    <location>
        <begin position="1588"/>
        <end position="1612"/>
    </location>
</feature>
<evidence type="ECO:0000256" key="3">
    <source>
        <dbReference type="ARBA" id="ARBA00022553"/>
    </source>
</evidence>
<name>A0A4Y0BM24_ANOFN</name>
<feature type="compositionally biased region" description="Polar residues" evidence="10">
    <location>
        <begin position="1200"/>
        <end position="1210"/>
    </location>
</feature>
<feature type="compositionally biased region" description="Low complexity" evidence="10">
    <location>
        <begin position="462"/>
        <end position="473"/>
    </location>
</feature>
<feature type="region of interest" description="Disordered" evidence="10">
    <location>
        <begin position="1639"/>
        <end position="1705"/>
    </location>
</feature>
<feature type="domain" description="PH" evidence="11">
    <location>
        <begin position="184"/>
        <end position="293"/>
    </location>
</feature>
<dbReference type="Gene3D" id="2.30.29.30">
    <property type="entry name" value="Pleckstrin-homology domain (PH domain)/Phosphotyrosine-binding domain (PTB)"/>
    <property type="match status" value="2"/>
</dbReference>
<dbReference type="SMART" id="SM00310">
    <property type="entry name" value="PTBI"/>
    <property type="match status" value="1"/>
</dbReference>
<feature type="compositionally biased region" description="Polar residues" evidence="10">
    <location>
        <begin position="1242"/>
        <end position="1253"/>
    </location>
</feature>
<dbReference type="GO" id="GO:0005158">
    <property type="term" value="F:insulin receptor binding"/>
    <property type="evidence" value="ECO:0007669"/>
    <property type="project" value="InterPro"/>
</dbReference>
<sequence length="2577" mass="270611">MSTLTNNANNNNNNINKSASGNTTNIQQQQQYQFSSQGAPTAPTTTSSSIVGTSTTATSNSFNNNFHASDCIHIINNNLNSAISQSQPTATTTAINNSSSGGVVSGILGVQEFSAKLFLPFSRSKMMHSSSMNTSTDPSTMPMDSPTTTAGSSKGATGNIFTSATIGSSGPGRSSSLVIPEALNVVLHGYQRKLKTNKKKYFVVYGDRPGLPARLEYFDNEKKFKQSFLKSGNCEGPTPKRSIALRSCFNINKRHDTKKHIIALYTKDDCFCIVFESEDELNRWLRTLLRLQRGEESEGDPPKPTFEHVWDVYVQRKGLGDSYGILGNYRLCITDKILSLNRIGSELTPHQEKRAEVVEFSLASIRRCGHSQRYFYLEVGRSSKTGAGEIWMEVQDSIIAQNMYTTIMKSAKSKDDNLGPMIRIRSSSANAASKPTSMLFRRQTHTGQKPINCSPSSEDHSNNATNSESSSAASINTVVLVGTPPKGSGTNNTSAPNSKPRLVVLENPNLPACLENSLLGSCASSSSKSATATSATSTINATSITTTVTSMTTVTSSTVTASMANSMYTTTPDSYHAPMIVPFAGHTPTNSSAAAVCSTFTTTPAAMFMCSHSSTSSLTSISSCSPSDAYVPLVPGPGLLGTSPNQHPLYGVAAGGVGASGATISGRGGLMGSPRLGVAAQSQSYRRISLKKSTHDSCVGRTVKMDSGISSPLLSSNQRRGHQSRHYQQQQQHLLSTAMLPPNASHHHNLLQHPHPNHHQHPYLHCGTQLPSSVVASGVVGHPNTPNSVAGLHHTVTGIIGVSSCNSSRTSSSSSSSTSTVAGTNEFASSSTDHVTSASSTSGVFHQRALSLPSAPMLGHSLHSNTNHLNALHATGSSVRSSSQSSVAAASSGQGSGTCSGPTSSTCGQQHIVTLSASQSSSSTSSTGTIQPVHHRTRSLPLTEESAIRVTNERSIGQGGWLQQQQPQHHNHHHHNHLPYPQQQHYSSSYSFTGATNHHRKSSSAYLLTPTLATGGGLMCSLHGTANSGGGWSPPVSDLLCVSPHRQQHEFSPDTGSTSFASVVPSRSSMESIIEDQRYLPMDLKKLPSQSSVGQNEETPCPESGQAGQLPLISRLLRSSNLQQPSVSSSSPSPSSLSNGKIGLLGLKMAMMADGGRLMGGGLAGSTSNSCTANGGCSCSSPSSQCSSSSNCNHAISSNTTSHKSTNGTSPGALRRPSIGRTASGTISRSVAIARDRCDSLPSRNRTTSETMPHQQQQQHHQLQNPQQHHQLLSNSGGMPPPRMIPSNNRPHSVHISHSHSPPVNSSPLSPPPPVTYSTGSDGSSLSIDESTDSFITGSFTPDEGNGYPKVINQLNSGCSIPEENSEEFIKDYGHIDLRVGCGLPQHDDFTLPATRRGGSPAPSSTVGSVEGSAYMEMCSPSGSSPGDPSGSCYMAMSPVADFSRGLCSSSSAHSRASSLAEDMVDGAGYVPMTMSRTAPATEEYVLMDPALIGGASSRLSNATSVGGSGNNGGSGIGGGGMSSAASSCSITSGTPSTDLRLSLEKVPAYIGQNDDHEVNDRPFRTYSVGSRPELIKRKLRVEMLSSGESSVGGSSGSASSRQRAFSVGSRAKVPRCSDMYKGYSAAPVIVSFASTSSQGSMLTSSNNNSSSSTSSISHAGSFGASIGENLPLDELAPDTMGRNSASGSLLPDGGGKPPSHGSHARMSDLMEIDYSSPRQVKPSTRISEPLGMEDYLDMSGNVNNNEEDRRPHASVSGYVEMRPGRVNSQSEENDYLNMTSGGVNAAISSNDADELDSPAGVGRTSTKSISTPIQITTSREVAGPADTTNSGSSAGQNNNYLEMYPRALAKDTNQDSATVTKIPSEDYLNMSPLMISSLGEASESEEKMNTHQHGAEDVLLEASSEPDGYMEMSWNHGVGTTGPSSCSSNHADRLQPMNGDDYMNMSCGSQLEDASRAYSAPITIQPSAGKCRLDLSGESKVEANTNIPNYLPLGQHPDARKSVHHSHVAPATIVALQQHLPLTVQGSIQTTTGQQSGSIGFSPSKSAGMPERSRCDSRDSGIVTPSGSQPTIFPFSPASPTKPFAPVTNHVPDEFKVEPLEDLSQNYAELSLGRQQLQQQQQADSPSTATRKLSIESRGTESSSKLQIMPNTSYGQPDYVNYCPTATPTDGMNVQLNVQPPWRKRFEDDSAGDYALMNPASTRKLSTTSMGLGASGVCPSSLTTRSLGTGSSSSLTDNVSPPMLVARKSTLLLSSPHMGFKPITSSQDAELLIHSKLPIASANSPKAVNLTRRTGDLAFTFTEHQPQQRPLQRSVSTGTRPNSVNSELIGKVGSTTPVPTGGITPTSACVSTRPNSANSERLPVISATSSSASSTSTLCESKNQSPTASSTALAMVGTSSTTISPSVAESRPDSVTSITDPNIVSRPPSVSSERELHYASLDLPPCSKHPPGASQYVPGTLMMLAGNASSNNTNATSISSSAGGVTKMDVDEPLPGSNESRSSIDVINSSSPSPSSSGCNLHQQQQQQPVRCAAFTYAKIDFVRSQAQKQHQPQGGQGSAGTTGSGGTSTPQSSQA</sequence>
<feature type="compositionally biased region" description="Polar residues" evidence="10">
    <location>
        <begin position="2403"/>
        <end position="2423"/>
    </location>
</feature>
<feature type="compositionally biased region" description="Polar residues" evidence="10">
    <location>
        <begin position="1088"/>
        <end position="1098"/>
    </location>
</feature>
<feature type="compositionally biased region" description="Low complexity" evidence="10">
    <location>
        <begin position="1588"/>
        <end position="1601"/>
    </location>
</feature>
<feature type="compositionally biased region" description="Low complexity" evidence="10">
    <location>
        <begin position="1"/>
        <end position="16"/>
    </location>
</feature>
<dbReference type="VEuPathDB" id="VectorBase:AFUN2_007311"/>
<feature type="region of interest" description="Disordered" evidence="10">
    <location>
        <begin position="2031"/>
        <end position="2072"/>
    </location>
</feature>
<feature type="region of interest" description="Disordered" evidence="10">
    <location>
        <begin position="708"/>
        <end position="766"/>
    </location>
</feature>
<feature type="region of interest" description="Disordered" evidence="10">
    <location>
        <begin position="2403"/>
        <end position="2432"/>
    </location>
</feature>
<dbReference type="PANTHER" id="PTHR10614:SF13">
    <property type="entry name" value="INSULIN RECEPTOR SUBSTRATE 1"/>
    <property type="match status" value="1"/>
</dbReference>
<feature type="compositionally biased region" description="Polar residues" evidence="10">
    <location>
        <begin position="2305"/>
        <end position="2327"/>
    </location>
</feature>
<accession>A0A4Y0BM24</accession>
<feature type="compositionally biased region" description="Low complexity" evidence="10">
    <location>
        <begin position="2473"/>
        <end position="2485"/>
    </location>
</feature>
<keyword evidence="4" id="KW-0341">Growth regulation</keyword>
<feature type="compositionally biased region" description="Low complexity" evidence="10">
    <location>
        <begin position="1639"/>
        <end position="1658"/>
    </location>
</feature>